<accession>A0A6A6HHH4</accession>
<organism evidence="10 11">
    <name type="scientific">Viridothelium virens</name>
    <name type="common">Speckled blister lichen</name>
    <name type="synonym">Trypethelium virens</name>
    <dbReference type="NCBI Taxonomy" id="1048519"/>
    <lineage>
        <taxon>Eukaryota</taxon>
        <taxon>Fungi</taxon>
        <taxon>Dikarya</taxon>
        <taxon>Ascomycota</taxon>
        <taxon>Pezizomycotina</taxon>
        <taxon>Dothideomycetes</taxon>
        <taxon>Dothideomycetes incertae sedis</taxon>
        <taxon>Trypetheliales</taxon>
        <taxon>Trypetheliaceae</taxon>
        <taxon>Viridothelium</taxon>
    </lineage>
</organism>
<protein>
    <recommendedName>
        <fullName evidence="3">beta-N-acetylhexosaminidase</fullName>
        <ecNumber evidence="3">3.2.1.52</ecNumber>
    </recommendedName>
</protein>
<dbReference type="Proteomes" id="UP000800092">
    <property type="component" value="Unassembled WGS sequence"/>
</dbReference>
<dbReference type="PANTHER" id="PTHR43678:SF1">
    <property type="entry name" value="BETA-N-ACETYLHEXOSAMINIDASE"/>
    <property type="match status" value="1"/>
</dbReference>
<proteinExistence type="inferred from homology"/>
<keyword evidence="7" id="KW-0732">Signal</keyword>
<comment type="similarity">
    <text evidence="2">Belongs to the glycosyl hydrolase 20 family.</text>
</comment>
<sequence>MQRLWRVVTVVLFISSSCKGKPAHDKKSLVDAASTAGRLTGIPTVPYSTAKDGQYDLASTKSIVVDSRYAEASDDRGQTLIPPTLKDFANTFAADLRESIDVNANVSIGQNCPEKTIFLTIGNPDDYIDAAGRQTSEGYSLSVSLSNITITGASPLGVWWGTRTVLQQAVLSSGAIPYGSGVDSPGWGTRGMMLDAGRHYYPPEFLTDICSYMSFFKQNTFHVHLSDNLYNNVDIYTPERSLSLYARFRLWSDSPSLIGLNKYKNESYTREQFDQIQSTCAARGVTVVPEIEAPGHALVIVQWKPELGLQDLSLLNISQPETIPTMELIWSTFLDWFHTKTVHIGADEYTGPANDYNTFVNSLSSYVNEASNKSIRIWGTFPPNYTEGYTNIYKNVSVQHWEYFEDDPYYDYILNGYSVVNSDDAFYVVNKYSGSYPQTVNLTRMFHGNPSDENGLWYPYIFNINNSTDNPSRSNALVLGEIGALWNDYGPNASVYSEAYYAWRQGIPALADKQWGGNLTETEFSPVFSQLHGFIPAQNLDRSIPSKSPSIVQYSISSSSTSRSNTTQTTIHDASGNGYDAETSCSLADGGFLAINPSCSFTTPLSSKGRNYTLTLSLVVKELQDPTNATIISGSDSSLMLTPNITLFASGNYYRLNSSLPLGKPVDLAIVGKGNQTFARVSEAEPIGDTSAQQEFLTQIGINGEYFVWAPMAIEAPLRQVGGQDSGWTGELLGNRRHACRSQATSLWTSDNLLKQEKIVIEATLGAYANEICKSRLEFDDKYTTYEARCCHLSQLYVLLDRGALGNISD</sequence>
<dbReference type="InterPro" id="IPR015883">
    <property type="entry name" value="Glyco_hydro_20_cat"/>
</dbReference>
<dbReference type="InterPro" id="IPR017853">
    <property type="entry name" value="GH"/>
</dbReference>
<dbReference type="PRINTS" id="PR00738">
    <property type="entry name" value="GLHYDRLASE20"/>
</dbReference>
<evidence type="ECO:0000256" key="7">
    <source>
        <dbReference type="SAM" id="SignalP"/>
    </source>
</evidence>
<evidence type="ECO:0000256" key="1">
    <source>
        <dbReference type="ARBA" id="ARBA00001231"/>
    </source>
</evidence>
<evidence type="ECO:0000256" key="6">
    <source>
        <dbReference type="PIRSR" id="PIRSR625705-1"/>
    </source>
</evidence>
<dbReference type="SUPFAM" id="SSF51445">
    <property type="entry name" value="(Trans)glycosidases"/>
    <property type="match status" value="1"/>
</dbReference>
<evidence type="ECO:0000313" key="11">
    <source>
        <dbReference type="Proteomes" id="UP000800092"/>
    </source>
</evidence>
<dbReference type="SUPFAM" id="SSF55545">
    <property type="entry name" value="beta-N-acetylhexosaminidase-like domain"/>
    <property type="match status" value="1"/>
</dbReference>
<dbReference type="Gene3D" id="3.30.379.10">
    <property type="entry name" value="Chitobiase/beta-hexosaminidase domain 2-like"/>
    <property type="match status" value="1"/>
</dbReference>
<dbReference type="PROSITE" id="PS51257">
    <property type="entry name" value="PROKAR_LIPOPROTEIN"/>
    <property type="match status" value="1"/>
</dbReference>
<keyword evidence="5" id="KW-0326">Glycosidase</keyword>
<feature type="domain" description="Beta-hexosaminidase bacterial type N-terminal" evidence="9">
    <location>
        <begin position="42"/>
        <end position="167"/>
    </location>
</feature>
<dbReference type="EMBL" id="ML991779">
    <property type="protein sequence ID" value="KAF2237556.1"/>
    <property type="molecule type" value="Genomic_DNA"/>
</dbReference>
<dbReference type="InterPro" id="IPR015882">
    <property type="entry name" value="HEX_bac_N"/>
</dbReference>
<evidence type="ECO:0000259" key="9">
    <source>
        <dbReference type="Pfam" id="PF02838"/>
    </source>
</evidence>
<gene>
    <name evidence="10" type="ORF">EV356DRAFT_520822</name>
</gene>
<name>A0A6A6HHH4_VIRVR</name>
<dbReference type="InterPro" id="IPR029018">
    <property type="entry name" value="Hex-like_dom2"/>
</dbReference>
<keyword evidence="11" id="KW-1185">Reference proteome</keyword>
<feature type="domain" description="Glycoside hydrolase family 20 catalytic" evidence="8">
    <location>
        <begin position="190"/>
        <end position="515"/>
    </location>
</feature>
<dbReference type="CDD" id="cd06564">
    <property type="entry name" value="GH20_DspB_LnbB-like"/>
    <property type="match status" value="1"/>
</dbReference>
<dbReference type="InterPro" id="IPR025705">
    <property type="entry name" value="Beta_hexosaminidase_sua/sub"/>
</dbReference>
<feature type="chain" id="PRO_5025435411" description="beta-N-acetylhexosaminidase" evidence="7">
    <location>
        <begin position="21"/>
        <end position="810"/>
    </location>
</feature>
<dbReference type="PANTHER" id="PTHR43678">
    <property type="entry name" value="PUTATIVE (AFU_ORTHOLOGUE AFUA_2G00640)-RELATED"/>
    <property type="match status" value="1"/>
</dbReference>
<evidence type="ECO:0000256" key="5">
    <source>
        <dbReference type="ARBA" id="ARBA00023295"/>
    </source>
</evidence>
<dbReference type="InterPro" id="IPR052764">
    <property type="entry name" value="GH20_Enzymes"/>
</dbReference>
<evidence type="ECO:0000256" key="4">
    <source>
        <dbReference type="ARBA" id="ARBA00022801"/>
    </source>
</evidence>
<keyword evidence="4 10" id="KW-0378">Hydrolase</keyword>
<reference evidence="10" key="1">
    <citation type="journal article" date="2020" name="Stud. Mycol.">
        <title>101 Dothideomycetes genomes: a test case for predicting lifestyles and emergence of pathogens.</title>
        <authorList>
            <person name="Haridas S."/>
            <person name="Albert R."/>
            <person name="Binder M."/>
            <person name="Bloem J."/>
            <person name="Labutti K."/>
            <person name="Salamov A."/>
            <person name="Andreopoulos B."/>
            <person name="Baker S."/>
            <person name="Barry K."/>
            <person name="Bills G."/>
            <person name="Bluhm B."/>
            <person name="Cannon C."/>
            <person name="Castanera R."/>
            <person name="Culley D."/>
            <person name="Daum C."/>
            <person name="Ezra D."/>
            <person name="Gonzalez J."/>
            <person name="Henrissat B."/>
            <person name="Kuo A."/>
            <person name="Liang C."/>
            <person name="Lipzen A."/>
            <person name="Lutzoni F."/>
            <person name="Magnuson J."/>
            <person name="Mondo S."/>
            <person name="Nolan M."/>
            <person name="Ohm R."/>
            <person name="Pangilinan J."/>
            <person name="Park H.-J."/>
            <person name="Ramirez L."/>
            <person name="Alfaro M."/>
            <person name="Sun H."/>
            <person name="Tritt A."/>
            <person name="Yoshinaga Y."/>
            <person name="Zwiers L.-H."/>
            <person name="Turgeon B."/>
            <person name="Goodwin S."/>
            <person name="Spatafora J."/>
            <person name="Crous P."/>
            <person name="Grigoriev I."/>
        </authorList>
    </citation>
    <scope>NUCLEOTIDE SEQUENCE</scope>
    <source>
        <strain evidence="10">Tuck. ex Michener</strain>
    </source>
</reference>
<comment type="catalytic activity">
    <reaction evidence="1">
        <text>Hydrolysis of terminal non-reducing N-acetyl-D-hexosamine residues in N-acetyl-beta-D-hexosaminides.</text>
        <dbReference type="EC" id="3.2.1.52"/>
    </reaction>
</comment>
<dbReference type="EC" id="3.2.1.52" evidence="3"/>
<dbReference type="GO" id="GO:0005975">
    <property type="term" value="P:carbohydrate metabolic process"/>
    <property type="evidence" value="ECO:0007669"/>
    <property type="project" value="InterPro"/>
</dbReference>
<dbReference type="GO" id="GO:0004563">
    <property type="term" value="F:beta-N-acetylhexosaminidase activity"/>
    <property type="evidence" value="ECO:0007669"/>
    <property type="project" value="UniProtKB-EC"/>
</dbReference>
<dbReference type="AlphaFoldDB" id="A0A6A6HHH4"/>
<dbReference type="OrthoDB" id="428480at2759"/>
<dbReference type="Pfam" id="PF00728">
    <property type="entry name" value="Glyco_hydro_20"/>
    <property type="match status" value="1"/>
</dbReference>
<dbReference type="Gene3D" id="3.20.20.80">
    <property type="entry name" value="Glycosidases"/>
    <property type="match status" value="1"/>
</dbReference>
<evidence type="ECO:0000259" key="8">
    <source>
        <dbReference type="Pfam" id="PF00728"/>
    </source>
</evidence>
<evidence type="ECO:0000256" key="3">
    <source>
        <dbReference type="ARBA" id="ARBA00012663"/>
    </source>
</evidence>
<evidence type="ECO:0000256" key="2">
    <source>
        <dbReference type="ARBA" id="ARBA00006285"/>
    </source>
</evidence>
<feature type="signal peptide" evidence="7">
    <location>
        <begin position="1"/>
        <end position="20"/>
    </location>
</feature>
<dbReference type="Pfam" id="PF02838">
    <property type="entry name" value="Glyco_hydro_20b"/>
    <property type="match status" value="1"/>
</dbReference>
<feature type="active site" description="Proton donor" evidence="6">
    <location>
        <position position="348"/>
    </location>
</feature>
<evidence type="ECO:0000313" key="10">
    <source>
        <dbReference type="EMBL" id="KAF2237556.1"/>
    </source>
</evidence>